<comment type="caution">
    <text evidence="1">The sequence shown here is derived from an EMBL/GenBank/DDBJ whole genome shotgun (WGS) entry which is preliminary data.</text>
</comment>
<protein>
    <submittedName>
        <fullName evidence="1">Uncharacterized protein</fullName>
    </submittedName>
</protein>
<reference evidence="1 2" key="2">
    <citation type="journal article" date="2022" name="Mol. Ecol. Resour.">
        <title>The genomes of chicory, endive, great burdock and yacon provide insights into Asteraceae paleo-polyploidization history and plant inulin production.</title>
        <authorList>
            <person name="Fan W."/>
            <person name="Wang S."/>
            <person name="Wang H."/>
            <person name="Wang A."/>
            <person name="Jiang F."/>
            <person name="Liu H."/>
            <person name="Zhao H."/>
            <person name="Xu D."/>
            <person name="Zhang Y."/>
        </authorList>
    </citation>
    <scope>NUCLEOTIDE SEQUENCE [LARGE SCALE GENOMIC DNA]</scope>
    <source>
        <strain evidence="2">cv. Punajuju</strain>
        <tissue evidence="1">Leaves</tissue>
    </source>
</reference>
<evidence type="ECO:0000313" key="2">
    <source>
        <dbReference type="Proteomes" id="UP001055811"/>
    </source>
</evidence>
<evidence type="ECO:0000313" key="1">
    <source>
        <dbReference type="EMBL" id="KAI3789909.1"/>
    </source>
</evidence>
<accession>A0ACB9H218</accession>
<organism evidence="1 2">
    <name type="scientific">Cichorium intybus</name>
    <name type="common">Chicory</name>
    <dbReference type="NCBI Taxonomy" id="13427"/>
    <lineage>
        <taxon>Eukaryota</taxon>
        <taxon>Viridiplantae</taxon>
        <taxon>Streptophyta</taxon>
        <taxon>Embryophyta</taxon>
        <taxon>Tracheophyta</taxon>
        <taxon>Spermatophyta</taxon>
        <taxon>Magnoliopsida</taxon>
        <taxon>eudicotyledons</taxon>
        <taxon>Gunneridae</taxon>
        <taxon>Pentapetalae</taxon>
        <taxon>asterids</taxon>
        <taxon>campanulids</taxon>
        <taxon>Asterales</taxon>
        <taxon>Asteraceae</taxon>
        <taxon>Cichorioideae</taxon>
        <taxon>Cichorieae</taxon>
        <taxon>Cichoriinae</taxon>
        <taxon>Cichorium</taxon>
    </lineage>
</organism>
<proteinExistence type="predicted"/>
<sequence length="497" mass="56614">MEEEMSALKGNQTWELVPKPNGVKPISCKWVYKVKRQADGSVERFKARLVARGFSQQYGLDYEDTFSPVAKLTTIRVLLALAASKGWNLWQMDVSNAFLYGDLDHVIHMEQPMGFVSVQHPKFVCKLKKALYGLKQSPRAWFGKIAEFLEHNGYSITTADASLFVKAIGDKVAVVLVYVDDLIITGDLDEVIAQLKENLCTRFHMKDLGKLRHFLGLEVSYENGDIMLHQQRYSVNLLNRFGMLDCKPALTPIDTNAKLCANYGRELEDTTMYRKIVGSLIYLTLTRPDIAFVVGLLSRFMQNPRKPHLDAIRRVLRYIKSTINYGILFKRESTCKLFGFCDADYAGDLNTRRSTTGYIFMLGSSAVSWCSKRQPTVSLSTTEAEYRAAAMAAQESVWLTQLLKNLNQEIDYKVKLLCDNLSSIQLAKNPTFHARTKHVEVHYHFIREKVLNGEIDLQYIKTSDQVADLLTKGLPSKKMTEFCEQMGMIKIGVEREY</sequence>
<reference evidence="2" key="1">
    <citation type="journal article" date="2022" name="Mol. Ecol. Resour.">
        <title>The genomes of chicory, endive, great burdock and yacon provide insights into Asteraceae palaeo-polyploidization history and plant inulin production.</title>
        <authorList>
            <person name="Fan W."/>
            <person name="Wang S."/>
            <person name="Wang H."/>
            <person name="Wang A."/>
            <person name="Jiang F."/>
            <person name="Liu H."/>
            <person name="Zhao H."/>
            <person name="Xu D."/>
            <person name="Zhang Y."/>
        </authorList>
    </citation>
    <scope>NUCLEOTIDE SEQUENCE [LARGE SCALE GENOMIC DNA]</scope>
    <source>
        <strain evidence="2">cv. Punajuju</strain>
    </source>
</reference>
<dbReference type="Proteomes" id="UP001055811">
    <property type="component" value="Linkage Group LG01"/>
</dbReference>
<gene>
    <name evidence="1" type="ORF">L2E82_02715</name>
</gene>
<keyword evidence="2" id="KW-1185">Reference proteome</keyword>
<dbReference type="EMBL" id="CM042009">
    <property type="protein sequence ID" value="KAI3789909.1"/>
    <property type="molecule type" value="Genomic_DNA"/>
</dbReference>
<name>A0ACB9H218_CICIN</name>